<evidence type="ECO:0000313" key="2">
    <source>
        <dbReference type="EMBL" id="CAB1412797.1"/>
    </source>
</evidence>
<dbReference type="AlphaFoldDB" id="A0A9N7TGZ4"/>
<proteinExistence type="predicted"/>
<evidence type="ECO:0000313" key="3">
    <source>
        <dbReference type="Proteomes" id="UP001153269"/>
    </source>
</evidence>
<comment type="caution">
    <text evidence="2">The sequence shown here is derived from an EMBL/GenBank/DDBJ whole genome shotgun (WGS) entry which is preliminary data.</text>
</comment>
<evidence type="ECO:0000256" key="1">
    <source>
        <dbReference type="SAM" id="MobiDB-lite"/>
    </source>
</evidence>
<dbReference type="Proteomes" id="UP001153269">
    <property type="component" value="Unassembled WGS sequence"/>
</dbReference>
<keyword evidence="3" id="KW-1185">Reference proteome</keyword>
<sequence>MVDALLLASNYRVVVATPTSVLQSSEEQGWTMKAVATRMLVIVWCYTPENLQHLCPEDVEVFWFPLHFQPSSLRRSGRDCLHVAVKLMERHNGSEAGGPAALSLEVSSGGSAQ</sequence>
<accession>A0A9N7TGZ4</accession>
<feature type="region of interest" description="Disordered" evidence="1">
    <location>
        <begin position="92"/>
        <end position="113"/>
    </location>
</feature>
<reference evidence="2" key="1">
    <citation type="submission" date="2020-03" db="EMBL/GenBank/DDBJ databases">
        <authorList>
            <person name="Weist P."/>
        </authorList>
    </citation>
    <scope>NUCLEOTIDE SEQUENCE</scope>
</reference>
<organism evidence="2 3">
    <name type="scientific">Pleuronectes platessa</name>
    <name type="common">European plaice</name>
    <dbReference type="NCBI Taxonomy" id="8262"/>
    <lineage>
        <taxon>Eukaryota</taxon>
        <taxon>Metazoa</taxon>
        <taxon>Chordata</taxon>
        <taxon>Craniata</taxon>
        <taxon>Vertebrata</taxon>
        <taxon>Euteleostomi</taxon>
        <taxon>Actinopterygii</taxon>
        <taxon>Neopterygii</taxon>
        <taxon>Teleostei</taxon>
        <taxon>Neoteleostei</taxon>
        <taxon>Acanthomorphata</taxon>
        <taxon>Carangaria</taxon>
        <taxon>Pleuronectiformes</taxon>
        <taxon>Pleuronectoidei</taxon>
        <taxon>Pleuronectidae</taxon>
        <taxon>Pleuronectes</taxon>
    </lineage>
</organism>
<gene>
    <name evidence="2" type="ORF">PLEPLA_LOCUS491</name>
</gene>
<name>A0A9N7TGZ4_PLEPL</name>
<protein>
    <submittedName>
        <fullName evidence="2">Uncharacterized protein</fullName>
    </submittedName>
</protein>
<dbReference type="EMBL" id="CADEAL010000020">
    <property type="protein sequence ID" value="CAB1412797.1"/>
    <property type="molecule type" value="Genomic_DNA"/>
</dbReference>